<dbReference type="InterPro" id="IPR036291">
    <property type="entry name" value="NAD(P)-bd_dom_sf"/>
</dbReference>
<dbReference type="Pfam" id="PF13460">
    <property type="entry name" value="NAD_binding_10"/>
    <property type="match status" value="1"/>
</dbReference>
<evidence type="ECO:0000313" key="2">
    <source>
        <dbReference type="EMBL" id="KRL88430.1"/>
    </source>
</evidence>
<organism evidence="2 3">
    <name type="scientific">Limosilactobacillus ingluviei DSM 15946</name>
    <dbReference type="NCBI Taxonomy" id="1423760"/>
    <lineage>
        <taxon>Bacteria</taxon>
        <taxon>Bacillati</taxon>
        <taxon>Bacillota</taxon>
        <taxon>Bacilli</taxon>
        <taxon>Lactobacillales</taxon>
        <taxon>Lactobacillaceae</taxon>
        <taxon>Limosilactobacillus</taxon>
    </lineage>
</organism>
<keyword evidence="2" id="KW-0413">Isomerase</keyword>
<name>A0A0R1U5V7_9LACO</name>
<dbReference type="InterPro" id="IPR052718">
    <property type="entry name" value="NmrA-type_oxidoreductase"/>
</dbReference>
<accession>A0A0R1U5V7</accession>
<evidence type="ECO:0000313" key="3">
    <source>
        <dbReference type="Proteomes" id="UP000050816"/>
    </source>
</evidence>
<proteinExistence type="predicted"/>
<gene>
    <name evidence="2" type="ORF">FC43_GL000373</name>
</gene>
<sequence length="306" mass="32979">MAYSVDETKEVTEGVDHMQYIITGATGHLGRQITNQMLKRVAATDLILAVNTPAKAIDFANAGLTVQAIDYQNLASLTAAFAGGDILIYVASLTYDRVSRIRELENVIAAAETAGVQSIVAMSFFADQTNNPFTMAPFYAYLPTRLAGSKLKYAVMRNALYADPLIPYLPELIARKHLIYPVGDQAMSFISQADSAEAFATVATTPALRDHGRHFLLSQPNTFTMPELGAIMTQVTGHSIGYAPVTTAEFAQIYAAEGDGAELASMYQAGARGLLNQPSHDFTAITGHAPTTMADFLTAGWRQTQI</sequence>
<protein>
    <submittedName>
        <fullName evidence="2">3-beta hydroxysteroid dehydrogenase isomerase</fullName>
    </submittedName>
</protein>
<dbReference type="PANTHER" id="PTHR47129:SF1">
    <property type="entry name" value="NMRA-LIKE DOMAIN-CONTAINING PROTEIN"/>
    <property type="match status" value="1"/>
</dbReference>
<dbReference type="GO" id="GO:0016853">
    <property type="term" value="F:isomerase activity"/>
    <property type="evidence" value="ECO:0007669"/>
    <property type="project" value="UniProtKB-KW"/>
</dbReference>
<dbReference type="PANTHER" id="PTHR47129">
    <property type="entry name" value="QUINONE OXIDOREDUCTASE 2"/>
    <property type="match status" value="1"/>
</dbReference>
<evidence type="ECO:0000259" key="1">
    <source>
        <dbReference type="Pfam" id="PF13460"/>
    </source>
</evidence>
<dbReference type="SUPFAM" id="SSF51735">
    <property type="entry name" value="NAD(P)-binding Rossmann-fold domains"/>
    <property type="match status" value="1"/>
</dbReference>
<dbReference type="EMBL" id="AZFK01000077">
    <property type="protein sequence ID" value="KRL88430.1"/>
    <property type="molecule type" value="Genomic_DNA"/>
</dbReference>
<dbReference type="Gene3D" id="3.90.25.10">
    <property type="entry name" value="UDP-galactose 4-epimerase, domain 1"/>
    <property type="match status" value="1"/>
</dbReference>
<dbReference type="Proteomes" id="UP000050816">
    <property type="component" value="Unassembled WGS sequence"/>
</dbReference>
<dbReference type="AlphaFoldDB" id="A0A0R1U5V7"/>
<dbReference type="PATRIC" id="fig|1423760.3.peg.391"/>
<feature type="domain" description="NAD(P)-binding" evidence="1">
    <location>
        <begin position="24"/>
        <end position="141"/>
    </location>
</feature>
<reference evidence="2 3" key="1">
    <citation type="journal article" date="2015" name="Genome Announc.">
        <title>Expanding the biotechnology potential of lactobacilli through comparative genomics of 213 strains and associated genera.</title>
        <authorList>
            <person name="Sun Z."/>
            <person name="Harris H.M."/>
            <person name="McCann A."/>
            <person name="Guo C."/>
            <person name="Argimon S."/>
            <person name="Zhang W."/>
            <person name="Yang X."/>
            <person name="Jeffery I.B."/>
            <person name="Cooney J.C."/>
            <person name="Kagawa T.F."/>
            <person name="Liu W."/>
            <person name="Song Y."/>
            <person name="Salvetti E."/>
            <person name="Wrobel A."/>
            <person name="Rasinkangas P."/>
            <person name="Parkhill J."/>
            <person name="Rea M.C."/>
            <person name="O'Sullivan O."/>
            <person name="Ritari J."/>
            <person name="Douillard F.P."/>
            <person name="Paul Ross R."/>
            <person name="Yang R."/>
            <person name="Briner A.E."/>
            <person name="Felis G.E."/>
            <person name="de Vos W.M."/>
            <person name="Barrangou R."/>
            <person name="Klaenhammer T.R."/>
            <person name="Caufield P.W."/>
            <person name="Cui Y."/>
            <person name="Zhang H."/>
            <person name="O'Toole P.W."/>
        </authorList>
    </citation>
    <scope>NUCLEOTIDE SEQUENCE [LARGE SCALE GENOMIC DNA]</scope>
    <source>
        <strain evidence="2 3">DSM 15946</strain>
    </source>
</reference>
<dbReference type="Gene3D" id="3.40.50.720">
    <property type="entry name" value="NAD(P)-binding Rossmann-like Domain"/>
    <property type="match status" value="1"/>
</dbReference>
<dbReference type="InterPro" id="IPR016040">
    <property type="entry name" value="NAD(P)-bd_dom"/>
</dbReference>
<comment type="caution">
    <text evidence="2">The sequence shown here is derived from an EMBL/GenBank/DDBJ whole genome shotgun (WGS) entry which is preliminary data.</text>
</comment>